<dbReference type="Proteomes" id="UP000237438">
    <property type="component" value="Unassembled WGS sequence"/>
</dbReference>
<comment type="caution">
    <text evidence="2">The sequence shown here is derived from an EMBL/GenBank/DDBJ whole genome shotgun (WGS) entry which is preliminary data.</text>
</comment>
<name>A0A2S4PSL4_9PEZI</name>
<feature type="region of interest" description="Disordered" evidence="1">
    <location>
        <begin position="1"/>
        <end position="42"/>
    </location>
</feature>
<feature type="compositionally biased region" description="Low complexity" evidence="1">
    <location>
        <begin position="16"/>
        <end position="31"/>
    </location>
</feature>
<accession>A0A2S4PSL4</accession>
<reference evidence="2 3" key="1">
    <citation type="submission" date="2017-10" db="EMBL/GenBank/DDBJ databases">
        <title>Development of genomic resources for the powdery mildew, Erysiphe pulchra.</title>
        <authorList>
            <person name="Wadl P.A."/>
            <person name="Mack B.M."/>
            <person name="Moore G."/>
            <person name="Beltz S.B."/>
        </authorList>
    </citation>
    <scope>NUCLEOTIDE SEQUENCE [LARGE SCALE GENOMIC DNA]</scope>
    <source>
        <strain evidence="2">Cflorida</strain>
    </source>
</reference>
<evidence type="ECO:0000313" key="3">
    <source>
        <dbReference type="Proteomes" id="UP000237438"/>
    </source>
</evidence>
<evidence type="ECO:0000313" key="2">
    <source>
        <dbReference type="EMBL" id="POS85023.1"/>
    </source>
</evidence>
<feature type="compositionally biased region" description="Polar residues" evidence="1">
    <location>
        <begin position="32"/>
        <end position="41"/>
    </location>
</feature>
<dbReference type="EMBL" id="PEDP01000756">
    <property type="protein sequence ID" value="POS85023.1"/>
    <property type="molecule type" value="Genomic_DNA"/>
</dbReference>
<dbReference type="AlphaFoldDB" id="A0A2S4PSL4"/>
<gene>
    <name evidence="2" type="ORF">EPUL_003833</name>
</gene>
<proteinExistence type="predicted"/>
<evidence type="ECO:0000256" key="1">
    <source>
        <dbReference type="SAM" id="MobiDB-lite"/>
    </source>
</evidence>
<organism evidence="2 3">
    <name type="scientific">Erysiphe pulchra</name>
    <dbReference type="NCBI Taxonomy" id="225359"/>
    <lineage>
        <taxon>Eukaryota</taxon>
        <taxon>Fungi</taxon>
        <taxon>Dikarya</taxon>
        <taxon>Ascomycota</taxon>
        <taxon>Pezizomycotina</taxon>
        <taxon>Leotiomycetes</taxon>
        <taxon>Erysiphales</taxon>
        <taxon>Erysiphaceae</taxon>
        <taxon>Erysiphe</taxon>
    </lineage>
</organism>
<sequence>MADADSNVEMSPPTTPTLASSTLSPLMSTPTQRSQNLVSQTDIKDRERVAEEYAKSLDGTTRYIQDIGLSKDIGNLEKALAKLGPEGGAVKAILKVKSGIAIVDVDGKHAEKLLDKVESITSVLGGKVEKAKECITYVVDHVPRKLHSLDGVEIQIIEESTKKEVETITSLVPTRISWSKNTLAKPGPTGTIVASFTKHTQRFRLFGTSSLCYGHGPVWVEWAVLL</sequence>
<protein>
    <submittedName>
        <fullName evidence="2">Uncharacterized protein</fullName>
    </submittedName>
</protein>
<dbReference type="STRING" id="225359.A0A2S4PSL4"/>
<keyword evidence="3" id="KW-1185">Reference proteome</keyword>